<feature type="non-terminal residue" evidence="3">
    <location>
        <position position="1"/>
    </location>
</feature>
<name>A0A9Q3K6S2_9BASI</name>
<evidence type="ECO:0000259" key="2">
    <source>
        <dbReference type="PROSITE" id="PS50994"/>
    </source>
</evidence>
<reference evidence="3" key="1">
    <citation type="submission" date="2021-03" db="EMBL/GenBank/DDBJ databases">
        <title>Draft genome sequence of rust myrtle Austropuccinia psidii MF-1, a brazilian biotype.</title>
        <authorList>
            <person name="Quecine M.C."/>
            <person name="Pachon D.M.R."/>
            <person name="Bonatelli M.L."/>
            <person name="Correr F.H."/>
            <person name="Franceschini L.M."/>
            <person name="Leite T.F."/>
            <person name="Margarido G.R.A."/>
            <person name="Almeida C.A."/>
            <person name="Ferrarezi J.A."/>
            <person name="Labate C.A."/>
        </authorList>
    </citation>
    <scope>NUCLEOTIDE SEQUENCE</scope>
    <source>
        <strain evidence="3">MF-1</strain>
    </source>
</reference>
<accession>A0A9Q3K6S2</accession>
<sequence length="336" mass="38452">MDFITQLSLSNSFDSILVIVDRFSKMAVFIRTMSSITSIDLAHLFIKNIFSKHGLPSSSFSDRGPLFVSSFWTNLCQQLNISQDYSTAYHPETDRHTERVNQILEQYLLMYQSPFFTVYGRDPQLDSVHITQDTPAGKLSTKIQSVQQDVKRELENAINRFKRYADKSRESPPVFNPGDMVWLSSKNIKSTGPTKKLSERCLGPFPTLKKVNTHAYHLNGNPSTQSSIFPSWNQSRHQQSQIGIKSLLLQSPLEKKRNRKSFKYWIKSSRGENYGIWWNGKVSVKTQKDPLGNQPKASRIVLILSKICILCILTSQDPILQKLDCLWFLVGRGITK</sequence>
<protein>
    <recommendedName>
        <fullName evidence="2">Integrase catalytic domain-containing protein</fullName>
    </recommendedName>
</protein>
<dbReference type="SUPFAM" id="SSF53098">
    <property type="entry name" value="Ribonuclease H-like"/>
    <property type="match status" value="1"/>
</dbReference>
<keyword evidence="4" id="KW-1185">Reference proteome</keyword>
<dbReference type="GO" id="GO:0015074">
    <property type="term" value="P:DNA integration"/>
    <property type="evidence" value="ECO:0007669"/>
    <property type="project" value="InterPro"/>
</dbReference>
<comment type="caution">
    <text evidence="3">The sequence shown here is derived from an EMBL/GenBank/DDBJ whole genome shotgun (WGS) entry which is preliminary data.</text>
</comment>
<dbReference type="EMBL" id="AVOT02096454">
    <property type="protein sequence ID" value="MBW0575534.1"/>
    <property type="molecule type" value="Genomic_DNA"/>
</dbReference>
<dbReference type="OrthoDB" id="2505288at2759"/>
<dbReference type="AlphaFoldDB" id="A0A9Q3K6S2"/>
<dbReference type="PROSITE" id="PS50994">
    <property type="entry name" value="INTEGRASE"/>
    <property type="match status" value="1"/>
</dbReference>
<dbReference type="Gene3D" id="3.30.420.10">
    <property type="entry name" value="Ribonuclease H-like superfamily/Ribonuclease H"/>
    <property type="match status" value="1"/>
</dbReference>
<dbReference type="GO" id="GO:0003723">
    <property type="term" value="F:RNA binding"/>
    <property type="evidence" value="ECO:0007669"/>
    <property type="project" value="UniProtKB-KW"/>
</dbReference>
<dbReference type="PANTHER" id="PTHR37984:SF15">
    <property type="entry name" value="INTEGRASE CATALYTIC DOMAIN-CONTAINING PROTEIN"/>
    <property type="match status" value="1"/>
</dbReference>
<dbReference type="InterPro" id="IPR036397">
    <property type="entry name" value="RNaseH_sf"/>
</dbReference>
<gene>
    <name evidence="3" type="ORF">O181_115249</name>
</gene>
<organism evidence="3 4">
    <name type="scientific">Austropuccinia psidii MF-1</name>
    <dbReference type="NCBI Taxonomy" id="1389203"/>
    <lineage>
        <taxon>Eukaryota</taxon>
        <taxon>Fungi</taxon>
        <taxon>Dikarya</taxon>
        <taxon>Basidiomycota</taxon>
        <taxon>Pucciniomycotina</taxon>
        <taxon>Pucciniomycetes</taxon>
        <taxon>Pucciniales</taxon>
        <taxon>Sphaerophragmiaceae</taxon>
        <taxon>Austropuccinia</taxon>
    </lineage>
</organism>
<feature type="domain" description="Integrase catalytic" evidence="2">
    <location>
        <begin position="1"/>
        <end position="180"/>
    </location>
</feature>
<keyword evidence="1" id="KW-0694">RNA-binding</keyword>
<dbReference type="Pfam" id="PF00665">
    <property type="entry name" value="rve"/>
    <property type="match status" value="1"/>
</dbReference>
<dbReference type="InterPro" id="IPR050951">
    <property type="entry name" value="Retrovirus_Pol_polyprotein"/>
</dbReference>
<dbReference type="Proteomes" id="UP000765509">
    <property type="component" value="Unassembled WGS sequence"/>
</dbReference>
<dbReference type="Pfam" id="PF24626">
    <property type="entry name" value="SH3_Tf2-1"/>
    <property type="match status" value="1"/>
</dbReference>
<dbReference type="PANTHER" id="PTHR37984">
    <property type="entry name" value="PROTEIN CBG26694"/>
    <property type="match status" value="1"/>
</dbReference>
<dbReference type="InterPro" id="IPR056924">
    <property type="entry name" value="SH3_Tf2-1"/>
</dbReference>
<evidence type="ECO:0000313" key="4">
    <source>
        <dbReference type="Proteomes" id="UP000765509"/>
    </source>
</evidence>
<proteinExistence type="predicted"/>
<dbReference type="InterPro" id="IPR012337">
    <property type="entry name" value="RNaseH-like_sf"/>
</dbReference>
<dbReference type="GO" id="GO:0005634">
    <property type="term" value="C:nucleus"/>
    <property type="evidence" value="ECO:0007669"/>
    <property type="project" value="UniProtKB-ARBA"/>
</dbReference>
<evidence type="ECO:0000313" key="3">
    <source>
        <dbReference type="EMBL" id="MBW0575534.1"/>
    </source>
</evidence>
<evidence type="ECO:0000256" key="1">
    <source>
        <dbReference type="ARBA" id="ARBA00022884"/>
    </source>
</evidence>
<dbReference type="InterPro" id="IPR001584">
    <property type="entry name" value="Integrase_cat-core"/>
</dbReference>